<keyword evidence="6" id="KW-1133">Transmembrane helix</keyword>
<dbReference type="SUPFAM" id="SSF109998">
    <property type="entry name" value="Triger factor/SurA peptide-binding domain-like"/>
    <property type="match status" value="1"/>
</dbReference>
<keyword evidence="2" id="KW-1003">Cell membrane</keyword>
<evidence type="ECO:0000256" key="2">
    <source>
        <dbReference type="ARBA" id="ARBA00022475"/>
    </source>
</evidence>
<keyword evidence="4" id="KW-0143">Chaperone</keyword>
<evidence type="ECO:0000256" key="6">
    <source>
        <dbReference type="SAM" id="Phobius"/>
    </source>
</evidence>
<protein>
    <submittedName>
        <fullName evidence="7">Periplasmic folding chaperone</fullName>
    </submittedName>
</protein>
<dbReference type="PANTHER" id="PTHR47529:SF1">
    <property type="entry name" value="PERIPLASMIC CHAPERONE PPID"/>
    <property type="match status" value="1"/>
</dbReference>
<feature type="compositionally biased region" description="Basic and acidic residues" evidence="5">
    <location>
        <begin position="421"/>
        <end position="483"/>
    </location>
</feature>
<dbReference type="AlphaFoldDB" id="A0A518AWW7"/>
<feature type="region of interest" description="Disordered" evidence="5">
    <location>
        <begin position="293"/>
        <end position="483"/>
    </location>
</feature>
<name>A0A518AWW7_9BACT</name>
<dbReference type="PANTHER" id="PTHR47529">
    <property type="entry name" value="PEPTIDYL-PROLYL CIS-TRANS ISOMERASE D"/>
    <property type="match status" value="1"/>
</dbReference>
<dbReference type="EMBL" id="CP036279">
    <property type="protein sequence ID" value="QDU59229.1"/>
    <property type="molecule type" value="Genomic_DNA"/>
</dbReference>
<evidence type="ECO:0000256" key="3">
    <source>
        <dbReference type="ARBA" id="ARBA00023136"/>
    </source>
</evidence>
<feature type="compositionally biased region" description="Basic and acidic residues" evidence="5">
    <location>
        <begin position="386"/>
        <end position="398"/>
    </location>
</feature>
<dbReference type="InterPro" id="IPR027304">
    <property type="entry name" value="Trigger_fact/SurA_dom_sf"/>
</dbReference>
<organism evidence="7 8">
    <name type="scientific">Kolteria novifilia</name>
    <dbReference type="NCBI Taxonomy" id="2527975"/>
    <lineage>
        <taxon>Bacteria</taxon>
        <taxon>Pseudomonadati</taxon>
        <taxon>Planctomycetota</taxon>
        <taxon>Planctomycetia</taxon>
        <taxon>Kolteriales</taxon>
        <taxon>Kolteriaceae</taxon>
        <taxon>Kolteria</taxon>
    </lineage>
</organism>
<dbReference type="GO" id="GO:0005886">
    <property type="term" value="C:plasma membrane"/>
    <property type="evidence" value="ECO:0007669"/>
    <property type="project" value="UniProtKB-SubCell"/>
</dbReference>
<evidence type="ECO:0000256" key="4">
    <source>
        <dbReference type="ARBA" id="ARBA00023186"/>
    </source>
</evidence>
<evidence type="ECO:0000256" key="1">
    <source>
        <dbReference type="ARBA" id="ARBA00004236"/>
    </source>
</evidence>
<evidence type="ECO:0000256" key="5">
    <source>
        <dbReference type="SAM" id="MobiDB-lite"/>
    </source>
</evidence>
<dbReference type="InterPro" id="IPR052029">
    <property type="entry name" value="PpiD_chaperone"/>
</dbReference>
<dbReference type="Proteomes" id="UP000317093">
    <property type="component" value="Chromosome"/>
</dbReference>
<evidence type="ECO:0000313" key="8">
    <source>
        <dbReference type="Proteomes" id="UP000317093"/>
    </source>
</evidence>
<dbReference type="RefSeq" id="WP_145253265.1">
    <property type="nucleotide sequence ID" value="NZ_CP036279.1"/>
</dbReference>
<feature type="compositionally biased region" description="Basic and acidic residues" evidence="5">
    <location>
        <begin position="340"/>
        <end position="363"/>
    </location>
</feature>
<gene>
    <name evidence="7" type="ORF">Pan216_00560</name>
</gene>
<keyword evidence="6" id="KW-0812">Transmembrane</keyword>
<feature type="compositionally biased region" description="Low complexity" evidence="5">
    <location>
        <begin position="321"/>
        <end position="339"/>
    </location>
</feature>
<sequence length="831" mass="92828">MVFEVFRKRQKTLMVMLTLLAMFAFVFAAFFDQLLSRAERPGANPVLATAWGEEIKLSDVQQARGARQIINQFVFRARQYLGLQPQQPLFSTDEQAVVDGLVVLGKANRIGLTVDDRDINEFVNIVTENKLSVNDFDAVLRGTPPKGVNAADAALDPLPVGQRELFTLIGDQLKIRRTILALTPLVARETPLEIWSQSEPALTKMKFEVVKFPVADFVSEEEKPTDEDLQKVFDRYKEVIADPDADMIGFRVPEQVEVQYLVADLGNFTDQVKVTDKEIRDYYDNNKDEFKVISSSVPLPPNNSEDAGIPLPPKMTKDAKSAPAPKASTPSEKSAPAPAKGKDDQPTAPKTDKPKDAKGKEAPKTTPPKAEAPKKEASEPKTPSKPAEKKAEAPKKDSSSLIKQRPSMGLASTALLLLAADETKPESPAKAAEPKEVSKPTAPKSDRSPLSKGEKEGVSSKKEGVSPKEKEGKATVKSEATPDKDRYKPFEEVKGQIEKSLRRRKARKLIVARLETVLRETMDPYLDEYLRVRSQYRNEQLTKLAAKDKTDKVSANDLDWSGFKAPTPPDLEAIAKKAGFEFKQTGLMTSAIAQEVPGLGNAVRAVSDDVFPATEPFFQMVFEQGDYRGRVLEAPGRDQYYLYWKTKTIDSHVPKLEDVKQEVIAVWRQEQAVPKASKAADELTDKAMKEMGNLTAALGKNSPYKVEETPLFSRMSPGFSTMAPRAQRTLQPTKVPQFPLPDEAFYDKLFQLQDGDVASVEGPEQENFYVVKVLEREQPDFERFVNDFREQMLFRNNPMMLMQQMRFGQFRTVEGIKRESGFRIVATNDDA</sequence>
<proteinExistence type="predicted"/>
<keyword evidence="8" id="KW-1185">Reference proteome</keyword>
<dbReference type="OrthoDB" id="225509at2"/>
<feature type="compositionally biased region" description="Polar residues" evidence="5">
    <location>
        <begin position="293"/>
        <end position="305"/>
    </location>
</feature>
<evidence type="ECO:0000313" key="7">
    <source>
        <dbReference type="EMBL" id="QDU59229.1"/>
    </source>
</evidence>
<feature type="transmembrane region" description="Helical" evidence="6">
    <location>
        <begin position="12"/>
        <end position="31"/>
    </location>
</feature>
<accession>A0A518AWW7</accession>
<feature type="compositionally biased region" description="Low complexity" evidence="5">
    <location>
        <begin position="410"/>
        <end position="420"/>
    </location>
</feature>
<dbReference type="KEGG" id="knv:Pan216_00560"/>
<comment type="subcellular location">
    <subcellularLocation>
        <location evidence="1">Cell membrane</location>
    </subcellularLocation>
</comment>
<reference evidence="7 8" key="1">
    <citation type="submission" date="2019-02" db="EMBL/GenBank/DDBJ databases">
        <title>Deep-cultivation of Planctomycetes and their phenomic and genomic characterization uncovers novel biology.</title>
        <authorList>
            <person name="Wiegand S."/>
            <person name="Jogler M."/>
            <person name="Boedeker C."/>
            <person name="Pinto D."/>
            <person name="Vollmers J."/>
            <person name="Rivas-Marin E."/>
            <person name="Kohn T."/>
            <person name="Peeters S.H."/>
            <person name="Heuer A."/>
            <person name="Rast P."/>
            <person name="Oberbeckmann S."/>
            <person name="Bunk B."/>
            <person name="Jeske O."/>
            <person name="Meyerdierks A."/>
            <person name="Storesund J.E."/>
            <person name="Kallscheuer N."/>
            <person name="Luecker S."/>
            <person name="Lage O.M."/>
            <person name="Pohl T."/>
            <person name="Merkel B.J."/>
            <person name="Hornburger P."/>
            <person name="Mueller R.-W."/>
            <person name="Bruemmer F."/>
            <person name="Labrenz M."/>
            <person name="Spormann A.M."/>
            <person name="Op den Camp H."/>
            <person name="Overmann J."/>
            <person name="Amann R."/>
            <person name="Jetten M.S.M."/>
            <person name="Mascher T."/>
            <person name="Medema M.H."/>
            <person name="Devos D.P."/>
            <person name="Kaster A.-K."/>
            <person name="Ovreas L."/>
            <person name="Rohde M."/>
            <person name="Galperin M.Y."/>
            <person name="Jogler C."/>
        </authorList>
    </citation>
    <scope>NUCLEOTIDE SEQUENCE [LARGE SCALE GENOMIC DNA]</scope>
    <source>
        <strain evidence="7 8">Pan216</strain>
    </source>
</reference>
<keyword evidence="3 6" id="KW-0472">Membrane</keyword>